<evidence type="ECO:0000256" key="1">
    <source>
        <dbReference type="ARBA" id="ARBA00004419"/>
    </source>
</evidence>
<feature type="domain" description="PB1" evidence="10">
    <location>
        <begin position="4"/>
        <end position="89"/>
    </location>
</feature>
<evidence type="ECO:0000256" key="3">
    <source>
        <dbReference type="ARBA" id="ARBA00022771"/>
    </source>
</evidence>
<keyword evidence="2" id="KW-0479">Metal-binding</keyword>
<dbReference type="Proteomes" id="UP001279734">
    <property type="component" value="Unassembled WGS sequence"/>
</dbReference>
<feature type="domain" description="ZZ-type" evidence="9">
    <location>
        <begin position="272"/>
        <end position="322"/>
    </location>
</feature>
<dbReference type="CDD" id="cd14319">
    <property type="entry name" value="UBA_NBR1"/>
    <property type="match status" value="1"/>
</dbReference>
<feature type="region of interest" description="Disordered" evidence="7">
    <location>
        <begin position="578"/>
        <end position="599"/>
    </location>
</feature>
<protein>
    <recommendedName>
        <fullName evidence="13">Protein NBR1 homolog</fullName>
    </recommendedName>
</protein>
<dbReference type="PROSITE" id="PS50030">
    <property type="entry name" value="UBA"/>
    <property type="match status" value="1"/>
</dbReference>
<evidence type="ECO:0000313" key="11">
    <source>
        <dbReference type="EMBL" id="GMH12352.1"/>
    </source>
</evidence>
<proteinExistence type="predicted"/>
<dbReference type="PANTHER" id="PTHR20930:SF0">
    <property type="entry name" value="PROTEIN ILRUN"/>
    <property type="match status" value="1"/>
</dbReference>
<dbReference type="GO" id="GO:0008270">
    <property type="term" value="F:zinc ion binding"/>
    <property type="evidence" value="ECO:0007669"/>
    <property type="project" value="UniProtKB-KW"/>
</dbReference>
<feature type="compositionally biased region" description="Low complexity" evidence="7">
    <location>
        <begin position="94"/>
        <end position="114"/>
    </location>
</feature>
<evidence type="ECO:0000313" key="12">
    <source>
        <dbReference type="Proteomes" id="UP001279734"/>
    </source>
</evidence>
<dbReference type="SMART" id="SM00666">
    <property type="entry name" value="PB1"/>
    <property type="match status" value="1"/>
</dbReference>
<dbReference type="InterPro" id="IPR032350">
    <property type="entry name" value="Nbr1_FW"/>
</dbReference>
<evidence type="ECO:0000256" key="6">
    <source>
        <dbReference type="PROSITE-ProRule" id="PRU00228"/>
    </source>
</evidence>
<sequence>MASSIVMKVKHGDNLRRFNVRVIGDYLLDLDMEGLKEKIRSLFDFTSDVAFTLTYVDEDLDTVTLADDEDLHDVLRQGLNPVRITVQLNADKGSSSYVRSSGRSSGSSMPIQSSEVRDAQTNNNNGVAEVLKSVPEPLREALLKLYLDVASKAATSSPILSDLLDGFTKMGKSYLSTPLTQSATANENTNVNCEATHCYLPRADDKKAKDIVDDSAGESGGCFYPPKLAEKLLPSDPPTAEVAQGKREPLPPWTSIRRHWSPVHHPFGAIFHRGVRCDGCGVFPITGPRFKSKVKKNYDLCSICFGQMGNDGDYIRIDFPAPSRHPWSFRGFYDPMIPQVWDPPPHVPSFSRHGGKKKTFKTTCDEGSPAGKTEGQRLRLDSCFIADVNVMDGTIMAPKTPFTKIWLMRNNGRDKWPCGTQLLWVGGDRFSESDSVQIKIPAKGLHVDSELHVAVDFTAPEMPGQYISYWRMASPSGHKFGQRVWVLIQVDASLMNLTWDTSLNFNLPTPVCTGSKDATDGDGKILPLVDITDNNPSNPDAAKESEKPLVDELQPVVGDLNLPSNWLHAPPSPKALPPAVAVAHSVGGGNPQNPSPQGATSSVLYPLVDADFLAHAPALAYPTVSFPDVDMSEESRASSHCIANTKGSPQEDGDEEKDVENTLLKELEEMGFRQVDLNKEVLWMNGFNLEQSVDHLCSFAEWDPLLEELQKMGFHDRDTNRQLLVKNNRSLKHVVMDLIARE</sequence>
<comment type="subcellular location">
    <subcellularLocation>
        <location evidence="1">Cytoplasmic vesicle</location>
        <location evidence="1">Autophagosome</location>
    </subcellularLocation>
</comment>
<keyword evidence="5" id="KW-0968">Cytoplasmic vesicle</keyword>
<dbReference type="FunFam" id="2.60.40.10:FF:000199">
    <property type="entry name" value="next to BRCA1 gene 1 protein-like"/>
    <property type="match status" value="1"/>
</dbReference>
<evidence type="ECO:0000256" key="2">
    <source>
        <dbReference type="ARBA" id="ARBA00022723"/>
    </source>
</evidence>
<feature type="region of interest" description="Disordered" evidence="7">
    <location>
        <begin position="351"/>
        <end position="373"/>
    </location>
</feature>
<dbReference type="InterPro" id="IPR009060">
    <property type="entry name" value="UBA-like_sf"/>
</dbReference>
<dbReference type="InterPro" id="IPR000433">
    <property type="entry name" value="Znf_ZZ"/>
</dbReference>
<dbReference type="PANTHER" id="PTHR20930">
    <property type="entry name" value="OVARIAN CARCINOMA ANTIGEN CA125-RELATED"/>
    <property type="match status" value="1"/>
</dbReference>
<organism evidence="11 12">
    <name type="scientific">Nepenthes gracilis</name>
    <name type="common">Slender pitcher plant</name>
    <dbReference type="NCBI Taxonomy" id="150966"/>
    <lineage>
        <taxon>Eukaryota</taxon>
        <taxon>Viridiplantae</taxon>
        <taxon>Streptophyta</taxon>
        <taxon>Embryophyta</taxon>
        <taxon>Tracheophyta</taxon>
        <taxon>Spermatophyta</taxon>
        <taxon>Magnoliopsida</taxon>
        <taxon>eudicotyledons</taxon>
        <taxon>Gunneridae</taxon>
        <taxon>Pentapetalae</taxon>
        <taxon>Caryophyllales</taxon>
        <taxon>Nepenthaceae</taxon>
        <taxon>Nepenthes</taxon>
    </lineage>
</organism>
<dbReference type="GO" id="GO:0031410">
    <property type="term" value="C:cytoplasmic vesicle"/>
    <property type="evidence" value="ECO:0007669"/>
    <property type="project" value="UniProtKB-KW"/>
</dbReference>
<dbReference type="InterPro" id="IPR013783">
    <property type="entry name" value="Ig-like_fold"/>
</dbReference>
<dbReference type="Gene3D" id="2.60.40.10">
    <property type="entry name" value="Immunoglobulins"/>
    <property type="match status" value="1"/>
</dbReference>
<dbReference type="SUPFAM" id="SSF57850">
    <property type="entry name" value="RING/U-box"/>
    <property type="match status" value="1"/>
</dbReference>
<evidence type="ECO:0000256" key="5">
    <source>
        <dbReference type="ARBA" id="ARBA00023329"/>
    </source>
</evidence>
<dbReference type="Pfam" id="PF24932">
    <property type="entry name" value="UBA_NBR1_C"/>
    <property type="match status" value="2"/>
</dbReference>
<gene>
    <name evidence="11" type="ORF">Nepgr_014193</name>
</gene>
<keyword evidence="4" id="KW-0862">Zinc</keyword>
<keyword evidence="3 6" id="KW-0863">Zinc-finger</keyword>
<dbReference type="Pfam" id="PF16158">
    <property type="entry name" value="N_BRCA1_IG"/>
    <property type="match status" value="1"/>
</dbReference>
<evidence type="ECO:0000259" key="10">
    <source>
        <dbReference type="PROSITE" id="PS51745"/>
    </source>
</evidence>
<evidence type="ECO:0000259" key="9">
    <source>
        <dbReference type="PROSITE" id="PS50135"/>
    </source>
</evidence>
<dbReference type="AlphaFoldDB" id="A0AAD3SJK6"/>
<dbReference type="Pfam" id="PF00564">
    <property type="entry name" value="PB1"/>
    <property type="match status" value="1"/>
</dbReference>
<dbReference type="Gene3D" id="3.30.60.90">
    <property type="match status" value="1"/>
</dbReference>
<dbReference type="InterPro" id="IPR053793">
    <property type="entry name" value="PB1-like"/>
</dbReference>
<evidence type="ECO:0000256" key="7">
    <source>
        <dbReference type="SAM" id="MobiDB-lite"/>
    </source>
</evidence>
<dbReference type="GO" id="GO:0005776">
    <property type="term" value="C:autophagosome"/>
    <property type="evidence" value="ECO:0007669"/>
    <property type="project" value="UniProtKB-SubCell"/>
</dbReference>
<name>A0AAD3SJK6_NEPGR</name>
<dbReference type="InterPro" id="IPR000270">
    <property type="entry name" value="PB1_dom"/>
</dbReference>
<dbReference type="PROSITE" id="PS50135">
    <property type="entry name" value="ZF_ZZ_2"/>
    <property type="match status" value="1"/>
</dbReference>
<dbReference type="CDD" id="cd14947">
    <property type="entry name" value="NBR1_like"/>
    <property type="match status" value="1"/>
</dbReference>
<dbReference type="InterPro" id="IPR015940">
    <property type="entry name" value="UBA"/>
</dbReference>
<dbReference type="EMBL" id="BSYO01000011">
    <property type="protein sequence ID" value="GMH12352.1"/>
    <property type="molecule type" value="Genomic_DNA"/>
</dbReference>
<reference evidence="11" key="1">
    <citation type="submission" date="2023-05" db="EMBL/GenBank/DDBJ databases">
        <title>Nepenthes gracilis genome sequencing.</title>
        <authorList>
            <person name="Fukushima K."/>
        </authorList>
    </citation>
    <scope>NUCLEOTIDE SEQUENCE</scope>
    <source>
        <strain evidence="11">SING2019-196</strain>
    </source>
</reference>
<dbReference type="InterPro" id="IPR043145">
    <property type="entry name" value="Znf_ZZ_sf"/>
</dbReference>
<dbReference type="PROSITE" id="PS51745">
    <property type="entry name" value="PB1"/>
    <property type="match status" value="1"/>
</dbReference>
<dbReference type="SUPFAM" id="SSF54277">
    <property type="entry name" value="CAD &amp; PB1 domains"/>
    <property type="match status" value="1"/>
</dbReference>
<feature type="domain" description="UBA" evidence="8">
    <location>
        <begin position="652"/>
        <end position="699"/>
    </location>
</feature>
<keyword evidence="12" id="KW-1185">Reference proteome</keyword>
<dbReference type="Gene3D" id="1.10.8.10">
    <property type="entry name" value="DNA helicase RuvA subunit, C-terminal domain"/>
    <property type="match status" value="2"/>
</dbReference>
<feature type="region of interest" description="Disordered" evidence="7">
    <location>
        <begin position="636"/>
        <end position="656"/>
    </location>
</feature>
<accession>A0AAD3SJK6</accession>
<evidence type="ECO:0008006" key="13">
    <source>
        <dbReference type="Google" id="ProtNLM"/>
    </source>
</evidence>
<evidence type="ECO:0000259" key="8">
    <source>
        <dbReference type="PROSITE" id="PS50030"/>
    </source>
</evidence>
<dbReference type="Gene3D" id="3.10.20.90">
    <property type="entry name" value="Phosphatidylinositol 3-kinase Catalytic Subunit, Chain A, domain 1"/>
    <property type="match status" value="1"/>
</dbReference>
<dbReference type="Pfam" id="PF00569">
    <property type="entry name" value="ZZ"/>
    <property type="match status" value="1"/>
</dbReference>
<feature type="region of interest" description="Disordered" evidence="7">
    <location>
        <begin position="94"/>
        <end position="123"/>
    </location>
</feature>
<dbReference type="InterPro" id="IPR056893">
    <property type="entry name" value="UBA_Nbr1_C"/>
</dbReference>
<dbReference type="SUPFAM" id="SSF46934">
    <property type="entry name" value="UBA-like"/>
    <property type="match status" value="1"/>
</dbReference>
<evidence type="ECO:0000256" key="4">
    <source>
        <dbReference type="ARBA" id="ARBA00022833"/>
    </source>
</evidence>
<comment type="caution">
    <text evidence="11">The sequence shown here is derived from an EMBL/GenBank/DDBJ whole genome shotgun (WGS) entry which is preliminary data.</text>
</comment>
<dbReference type="SMART" id="SM00291">
    <property type="entry name" value="ZnF_ZZ"/>
    <property type="match status" value="1"/>
</dbReference>